<dbReference type="AlphaFoldDB" id="A0AAN5CS21"/>
<organism evidence="1 2">
    <name type="scientific">Pristionchus mayeri</name>
    <dbReference type="NCBI Taxonomy" id="1317129"/>
    <lineage>
        <taxon>Eukaryota</taxon>
        <taxon>Metazoa</taxon>
        <taxon>Ecdysozoa</taxon>
        <taxon>Nematoda</taxon>
        <taxon>Chromadorea</taxon>
        <taxon>Rhabditida</taxon>
        <taxon>Rhabditina</taxon>
        <taxon>Diplogasteromorpha</taxon>
        <taxon>Diplogasteroidea</taxon>
        <taxon>Neodiplogasteridae</taxon>
        <taxon>Pristionchus</taxon>
    </lineage>
</organism>
<feature type="non-terminal residue" evidence="1">
    <location>
        <position position="110"/>
    </location>
</feature>
<gene>
    <name evidence="1" type="ORF">PMAYCL1PPCAC_19941</name>
</gene>
<dbReference type="EMBL" id="BTRK01000004">
    <property type="protein sequence ID" value="GMR49746.1"/>
    <property type="molecule type" value="Genomic_DNA"/>
</dbReference>
<keyword evidence="2" id="KW-1185">Reference proteome</keyword>
<name>A0AAN5CS21_9BILA</name>
<evidence type="ECO:0000313" key="2">
    <source>
        <dbReference type="Proteomes" id="UP001328107"/>
    </source>
</evidence>
<evidence type="ECO:0000313" key="1">
    <source>
        <dbReference type="EMBL" id="GMR49746.1"/>
    </source>
</evidence>
<proteinExistence type="predicted"/>
<comment type="caution">
    <text evidence="1">The sequence shown here is derived from an EMBL/GenBank/DDBJ whole genome shotgun (WGS) entry which is preliminary data.</text>
</comment>
<dbReference type="Proteomes" id="UP001328107">
    <property type="component" value="Unassembled WGS sequence"/>
</dbReference>
<accession>A0AAN5CS21</accession>
<protein>
    <submittedName>
        <fullName evidence="1">Uncharacterized protein</fullName>
    </submittedName>
</protein>
<feature type="non-terminal residue" evidence="1">
    <location>
        <position position="1"/>
    </location>
</feature>
<dbReference type="PANTHER" id="PTHR31128">
    <property type="entry name" value="PROTEIN CBR-CLEC-135-RELATED"/>
    <property type="match status" value="1"/>
</dbReference>
<reference evidence="2" key="1">
    <citation type="submission" date="2022-10" db="EMBL/GenBank/DDBJ databases">
        <title>Genome assembly of Pristionchus species.</title>
        <authorList>
            <person name="Yoshida K."/>
            <person name="Sommer R.J."/>
        </authorList>
    </citation>
    <scope>NUCLEOTIDE SEQUENCE [LARGE SCALE GENOMIC DNA]</scope>
    <source>
        <strain evidence="2">RS5460</strain>
    </source>
</reference>
<sequence>QVAELGKYFIGLKTAQEASGCTTPTALRFYYQMPHNNSFPSRLPLFLVYQSSDGNHFHFPIVQEGTRWRVKYGESEKITYPNLLSLMRHHLNYLYASPYVPCTFDSFVVY</sequence>